<comment type="similarity">
    <text evidence="2">Belongs to the G-protein coupled receptor 3 family.</text>
</comment>
<evidence type="ECO:0000259" key="12">
    <source>
        <dbReference type="PROSITE" id="PS50259"/>
    </source>
</evidence>
<dbReference type="InterPro" id="IPR000162">
    <property type="entry name" value="GPCR_3_mtglu_rcpt"/>
</dbReference>
<dbReference type="InterPro" id="IPR028082">
    <property type="entry name" value="Peripla_BP_I"/>
</dbReference>
<evidence type="ECO:0000256" key="5">
    <source>
        <dbReference type="ARBA" id="ARBA00022989"/>
    </source>
</evidence>
<keyword evidence="6" id="KW-0297">G-protein coupled receptor</keyword>
<feature type="transmembrane region" description="Helical" evidence="11">
    <location>
        <begin position="767"/>
        <end position="789"/>
    </location>
</feature>
<comment type="subcellular location">
    <subcellularLocation>
        <location evidence="1">Cell membrane</location>
        <topology evidence="1">Multi-pass membrane protein</topology>
    </subcellularLocation>
</comment>
<keyword evidence="9" id="KW-0325">Glycoprotein</keyword>
<feature type="domain" description="G-protein coupled receptors family 3 profile" evidence="12">
    <location>
        <begin position="575"/>
        <end position="840"/>
    </location>
</feature>
<evidence type="ECO:0000313" key="13">
    <source>
        <dbReference type="Proteomes" id="UP000515158"/>
    </source>
</evidence>
<evidence type="ECO:0000256" key="8">
    <source>
        <dbReference type="ARBA" id="ARBA00023170"/>
    </source>
</evidence>
<evidence type="ECO:0000313" key="14">
    <source>
        <dbReference type="RefSeq" id="XP_034256193.1"/>
    </source>
</evidence>
<dbReference type="InterPro" id="IPR001828">
    <property type="entry name" value="ANF_lig-bd_rcpt"/>
</dbReference>
<dbReference type="InterPro" id="IPR038550">
    <property type="entry name" value="GPCR_3_9-Cys_sf"/>
</dbReference>
<dbReference type="GO" id="GO:0004930">
    <property type="term" value="F:G protein-coupled receptor activity"/>
    <property type="evidence" value="ECO:0007669"/>
    <property type="project" value="UniProtKB-KW"/>
</dbReference>
<dbReference type="Gene3D" id="3.40.50.2300">
    <property type="match status" value="2"/>
</dbReference>
<dbReference type="PRINTS" id="PR00593">
    <property type="entry name" value="MTABOTROPICR"/>
</dbReference>
<organism evidence="14">
    <name type="scientific">Thrips palmi</name>
    <name type="common">Melon thrips</name>
    <dbReference type="NCBI Taxonomy" id="161013"/>
    <lineage>
        <taxon>Eukaryota</taxon>
        <taxon>Metazoa</taxon>
        <taxon>Ecdysozoa</taxon>
        <taxon>Arthropoda</taxon>
        <taxon>Hexapoda</taxon>
        <taxon>Insecta</taxon>
        <taxon>Pterygota</taxon>
        <taxon>Neoptera</taxon>
        <taxon>Paraneoptera</taxon>
        <taxon>Thysanoptera</taxon>
        <taxon>Terebrantia</taxon>
        <taxon>Thripoidea</taxon>
        <taxon>Thripidae</taxon>
        <taxon>Thrips</taxon>
    </lineage>
</organism>
<evidence type="ECO:0000256" key="10">
    <source>
        <dbReference type="ARBA" id="ARBA00023224"/>
    </source>
</evidence>
<feature type="transmembrane region" description="Helical" evidence="11">
    <location>
        <begin position="736"/>
        <end position="755"/>
    </location>
</feature>
<dbReference type="PRINTS" id="PR00248">
    <property type="entry name" value="GPCRMGR"/>
</dbReference>
<dbReference type="Pfam" id="PF00003">
    <property type="entry name" value="7tm_3"/>
    <property type="match status" value="1"/>
</dbReference>
<dbReference type="InterPro" id="IPR050726">
    <property type="entry name" value="mGluR"/>
</dbReference>
<keyword evidence="13" id="KW-1185">Reference proteome</keyword>
<keyword evidence="4 11" id="KW-0812">Transmembrane</keyword>
<dbReference type="GO" id="GO:0005886">
    <property type="term" value="C:plasma membrane"/>
    <property type="evidence" value="ECO:0007669"/>
    <property type="project" value="UniProtKB-SubCell"/>
</dbReference>
<evidence type="ECO:0000256" key="3">
    <source>
        <dbReference type="ARBA" id="ARBA00022475"/>
    </source>
</evidence>
<dbReference type="OrthoDB" id="425344at2759"/>
<accession>A0A6P9AD81</accession>
<dbReference type="PANTHER" id="PTHR24060">
    <property type="entry name" value="METABOTROPIC GLUTAMATE RECEPTOR"/>
    <property type="match status" value="1"/>
</dbReference>
<feature type="transmembrane region" description="Helical" evidence="11">
    <location>
        <begin position="613"/>
        <end position="635"/>
    </location>
</feature>
<dbReference type="PROSITE" id="PS50259">
    <property type="entry name" value="G_PROTEIN_RECEP_F3_4"/>
    <property type="match status" value="1"/>
</dbReference>
<keyword evidence="7 11" id="KW-0472">Membrane</keyword>
<dbReference type="InterPro" id="IPR000337">
    <property type="entry name" value="GPCR_3"/>
</dbReference>
<evidence type="ECO:0000256" key="4">
    <source>
        <dbReference type="ARBA" id="ARBA00022692"/>
    </source>
</evidence>
<evidence type="ECO:0000256" key="6">
    <source>
        <dbReference type="ARBA" id="ARBA00023040"/>
    </source>
</evidence>
<dbReference type="Pfam" id="PF01094">
    <property type="entry name" value="ANF_receptor"/>
    <property type="match status" value="1"/>
</dbReference>
<sequence>MTTGNKFLNYSGDLMLGALVPVHRKGQLGTDCGVIQLQDGVQTLEAMLYTVGMVNRDPHLLPGIKLGLLAYDSCNNPTHALEQSLDFVKGFISHLNVFHEDPDFTCPSGSPAVFRGGADQVVAIIGGLSSAVTIQLATLMHMFKVPQVSYMSTSPALSDRMTYPYFFRTVPSDLHQAHAMLGLLRRLGWTYVSMVYTDTEYGRHGWELLSNLAANYSVCIASPAHRLDKEYFTDDEAAGVVLNLNATEAKIVVVFSESFHSSVITLLRKARDMHVLEKFTLVFSDLWPDKFIERPDETWQPKLLEGSICVHPVSRTINGFDEYFRALKLDHERVNPWWRELWQDFFGCRDEDNPKGHCNDPRATVASLNDIRGSREDLQQARYLHFVRDAIWAVAQALTDLHRDRCHGEPGLCPAMRHIQGSTLRDYLKRVKFNDVNNQPFTFQNGRDGPPRYSVLNYHHDDDAAEPGKYLWHPVGDYTMSQDESGPALHVNSSKIRSRGDAPLQSSTCTPVCEAGHIRTRVRDACCWRCRRCGEFQVRHNDWTCEDCLPGHRPTANHQECVKVPEEHIGYSHPWAIAAMAVASFGLVATVLVSMVFWTHRDTPVIKAAGRELSALLLVAELASFLVTFVMVAPPSSTTCGLTRFSLGFCFTMSYAAVLTKTNRIARIFNQCPGAGPKKARYTSPGSQLVITALLTSVEALINLAWLAYEPADVRDHFPSRDVRQRICAGLDDTSYLVGLAYPLVLIGLCVVYAVKTRKCPGGFNETRHIAFTTYTVTIIWLAFVPLYLASTSTAIRTVTLAMSLSLSGLVQLSCLFCPKVYIVMLKPEKNTKEVVMMSTCHRTHGSTGTLPAHHLTTNPLMKARHEARSPCASELGSDMSRAITASLADHDEESSCHGH</sequence>
<evidence type="ECO:0000256" key="11">
    <source>
        <dbReference type="SAM" id="Phobius"/>
    </source>
</evidence>
<dbReference type="GeneID" id="117654112"/>
<dbReference type="Proteomes" id="UP000515158">
    <property type="component" value="Unplaced"/>
</dbReference>
<protein>
    <submittedName>
        <fullName evidence="14">Metabotropic glutamate receptor 6-like</fullName>
    </submittedName>
</protein>
<dbReference type="CDD" id="cd15045">
    <property type="entry name" value="7tmC_mGluRs"/>
    <property type="match status" value="1"/>
</dbReference>
<keyword evidence="10" id="KW-0807">Transducer</keyword>
<feature type="transmembrane region" description="Helical" evidence="11">
    <location>
        <begin position="575"/>
        <end position="598"/>
    </location>
</feature>
<evidence type="ECO:0000256" key="7">
    <source>
        <dbReference type="ARBA" id="ARBA00023136"/>
    </source>
</evidence>
<dbReference type="KEGG" id="tpal:117654112"/>
<dbReference type="AlphaFoldDB" id="A0A6P9AD81"/>
<feature type="transmembrane region" description="Helical" evidence="11">
    <location>
        <begin position="689"/>
        <end position="709"/>
    </location>
</feature>
<gene>
    <name evidence="14" type="primary">LOC117654112</name>
</gene>
<dbReference type="SUPFAM" id="SSF53822">
    <property type="entry name" value="Periplasmic binding protein-like I"/>
    <property type="match status" value="1"/>
</dbReference>
<dbReference type="Gene3D" id="2.10.50.30">
    <property type="entry name" value="GPCR, family 3, nine cysteines domain"/>
    <property type="match status" value="1"/>
</dbReference>
<keyword evidence="5 11" id="KW-1133">Transmembrane helix</keyword>
<name>A0A6P9AD81_THRPL</name>
<evidence type="ECO:0000256" key="2">
    <source>
        <dbReference type="ARBA" id="ARBA00007242"/>
    </source>
</evidence>
<feature type="transmembrane region" description="Helical" evidence="11">
    <location>
        <begin position="641"/>
        <end position="659"/>
    </location>
</feature>
<keyword evidence="8" id="KW-0675">Receptor</keyword>
<keyword evidence="3" id="KW-1003">Cell membrane</keyword>
<evidence type="ECO:0000256" key="9">
    <source>
        <dbReference type="ARBA" id="ARBA00023180"/>
    </source>
</evidence>
<reference evidence="14" key="1">
    <citation type="submission" date="2025-08" db="UniProtKB">
        <authorList>
            <consortium name="RefSeq"/>
        </authorList>
    </citation>
    <scope>IDENTIFICATION</scope>
    <source>
        <tissue evidence="14">Total insect</tissue>
    </source>
</reference>
<evidence type="ECO:0000256" key="1">
    <source>
        <dbReference type="ARBA" id="ARBA00004651"/>
    </source>
</evidence>
<proteinExistence type="inferred from homology"/>
<dbReference type="RefSeq" id="XP_034256193.1">
    <property type="nucleotide sequence ID" value="XM_034400302.1"/>
</dbReference>
<dbReference type="InterPro" id="IPR017978">
    <property type="entry name" value="GPCR_3_C"/>
</dbReference>
<feature type="transmembrane region" description="Helical" evidence="11">
    <location>
        <begin position="801"/>
        <end position="823"/>
    </location>
</feature>
<dbReference type="InParanoid" id="A0A6P9AD81"/>